<comment type="caution">
    <text evidence="3">The sequence shown here is derived from an EMBL/GenBank/DDBJ whole genome shotgun (WGS) entry which is preliminary data.</text>
</comment>
<proteinExistence type="predicted"/>
<feature type="compositionally biased region" description="Basic and acidic residues" evidence="2">
    <location>
        <begin position="15"/>
        <end position="32"/>
    </location>
</feature>
<dbReference type="InterPro" id="IPR051222">
    <property type="entry name" value="PPR/CCM1_RNA-binding"/>
</dbReference>
<protein>
    <recommendedName>
        <fullName evidence="5">Peroxin/Ferlin domain-containing protein</fullName>
    </recommendedName>
</protein>
<dbReference type="OrthoDB" id="185373at2759"/>
<evidence type="ECO:0000313" key="3">
    <source>
        <dbReference type="EMBL" id="ROV92753.1"/>
    </source>
</evidence>
<feature type="compositionally biased region" description="Polar residues" evidence="2">
    <location>
        <begin position="35"/>
        <end position="52"/>
    </location>
</feature>
<feature type="region of interest" description="Disordered" evidence="2">
    <location>
        <begin position="375"/>
        <end position="433"/>
    </location>
</feature>
<dbReference type="Gene3D" id="1.25.40.10">
    <property type="entry name" value="Tetratricopeptide repeat domain"/>
    <property type="match status" value="2"/>
</dbReference>
<name>A0A423VP10_9PEZI</name>
<keyword evidence="1" id="KW-0677">Repeat</keyword>
<reference evidence="3 4" key="1">
    <citation type="submission" date="2015-09" db="EMBL/GenBank/DDBJ databases">
        <title>Host preference determinants of Valsa canker pathogens revealed by comparative genomics.</title>
        <authorList>
            <person name="Yin Z."/>
            <person name="Huang L."/>
        </authorList>
    </citation>
    <scope>NUCLEOTIDE SEQUENCE [LARGE SCALE GENOMIC DNA]</scope>
    <source>
        <strain evidence="3 4">03-1</strain>
    </source>
</reference>
<feature type="compositionally biased region" description="Low complexity" evidence="2">
    <location>
        <begin position="54"/>
        <end position="75"/>
    </location>
</feature>
<dbReference type="CDD" id="cd00105">
    <property type="entry name" value="KH-I"/>
    <property type="match status" value="1"/>
</dbReference>
<evidence type="ECO:0000313" key="4">
    <source>
        <dbReference type="Proteomes" id="UP000283895"/>
    </source>
</evidence>
<dbReference type="PANTHER" id="PTHR47942">
    <property type="entry name" value="TETRATRICOPEPTIDE REPEAT (TPR)-LIKE SUPERFAMILY PROTEIN-RELATED"/>
    <property type="match status" value="1"/>
</dbReference>
<evidence type="ECO:0000256" key="2">
    <source>
        <dbReference type="SAM" id="MobiDB-lite"/>
    </source>
</evidence>
<feature type="compositionally biased region" description="Basic and acidic residues" evidence="2">
    <location>
        <begin position="1241"/>
        <end position="1251"/>
    </location>
</feature>
<dbReference type="Pfam" id="PF13812">
    <property type="entry name" value="PPR_3"/>
    <property type="match status" value="1"/>
</dbReference>
<feature type="region of interest" description="Disordered" evidence="2">
    <location>
        <begin position="1"/>
        <end position="107"/>
    </location>
</feature>
<dbReference type="InterPro" id="IPR011990">
    <property type="entry name" value="TPR-like_helical_dom_sf"/>
</dbReference>
<feature type="compositionally biased region" description="Basic residues" evidence="2">
    <location>
        <begin position="1"/>
        <end position="14"/>
    </location>
</feature>
<feature type="compositionally biased region" description="Acidic residues" evidence="2">
    <location>
        <begin position="1252"/>
        <end position="1261"/>
    </location>
</feature>
<feature type="compositionally biased region" description="Polar residues" evidence="2">
    <location>
        <begin position="89"/>
        <end position="104"/>
    </location>
</feature>
<organism evidence="3 4">
    <name type="scientific">Cytospora schulzeri</name>
    <dbReference type="NCBI Taxonomy" id="448051"/>
    <lineage>
        <taxon>Eukaryota</taxon>
        <taxon>Fungi</taxon>
        <taxon>Dikarya</taxon>
        <taxon>Ascomycota</taxon>
        <taxon>Pezizomycotina</taxon>
        <taxon>Sordariomycetes</taxon>
        <taxon>Sordariomycetidae</taxon>
        <taxon>Diaporthales</taxon>
        <taxon>Cytosporaceae</taxon>
        <taxon>Cytospora</taxon>
    </lineage>
</organism>
<gene>
    <name evidence="3" type="ORF">VMCG_09053</name>
</gene>
<dbReference type="STRING" id="356882.A0A423VP10"/>
<dbReference type="EMBL" id="LKEA01000048">
    <property type="protein sequence ID" value="ROV92753.1"/>
    <property type="molecule type" value="Genomic_DNA"/>
</dbReference>
<accession>A0A423VP10</accession>
<sequence>MRKHSTVRRSRRALPLKDSDYDHEIALVDHVAETPTPQAISPQQTNTTSLQTVAEPGSEAEAESHPSSSSLRAPSGTHSPRRSQLDPPNWTNSVHKPSPTNIDTAQVPDPSWTWVWPEWHVNKDVGVDENGWEYSFMFAKTFSWHPAKWYNSFVRRRAWTRKRMKRDPESESNDPHMLNAEYFTVRPSMETNHSGSKASSHLSKASRARISVSSWTSAKSGERPDIKDIEALMAILKGSRIDREKLEAVDNFLEHGEDEIIHLQHRMHDIMANLVFQASRRTLLFELNRVYDQALEELKENDTGRLQRRSNNLKGAVRHADEECRRLEYWSDVKKVQRLGLLIPREPLLFNGPPTCRFTPSPLFTTVTRVSYFNTTHDPGPSADEAEAKADDHVDRNHADEPSAPVPFRKVGIGGRFGKSNRGPWVPRREARAPKNEVQKLEESLERSNFVRSILVEPYKIYPHKEDTRESWRDHYKSVSAQVYYHRSRRNSILAGTATKGHTTDWRRVLGLLARHTREQPKGWIEDGIKIELSESAFEKIVDEGGDIKIGAIRRRTGASIKVSRGEGPGVGPSMLLSGSRQAINRATEELRNIAGVITITRLYSPLASGEDSTNRFNRHGFFMPPLTREEGGRFRRTKVDYDISTIPWPDTMSHLTFEKYVASLADSVILPHLDSEIYNPEKYAVLSDHERAVARQLRDAFTRQDALPWVSCSALKIALSFLCEKGDKYLPEARSIFVSMDQHGLHMDVDIFNILLKAPTKARNLQKFQQTLLVMIRRRFAPNLDTWMLFLRMVESIEVRSYILRAMHMKNLLGTPEAIQRVAEEMARFDADLAVLQGKELNTFIQEQDERYGPEWLTRDAGNQVIHVLCRYKRFSEAFQLLNRLYARAESMPVEFEDDAIAARPDVASFNTIISIAKGHGKFNVVGNTLRLMKTEAFATQPDRVTLHLLFETAWHLRMRTAVSVIWRYASLARLTTWRMRQRVGALLGFRPGETNFSTDSGITISTYQRLGGERLARDLAGGKAALDKIRTITVSRNRTKLAVLASKVWPEAFNDWGPTVSLARALTLAASRDWAFLQAQKKGEQALSELRRKTEPVILPLKHRRPVAAGWADLAPLDDVEPDQILPEDKWEDEWDVKKGVGSSDRFKRGINPEDVEEIAAADGQSPEVPGLIRKVLLGKKEMTLIDPELWAGDGSLPPDERRGPPRWSIVQNFMEHDILTVLEEMEKALPESQGKTHLSQDWDGKLFEDEPWGGDVEDVVANHDATDQEAPDLIDGGDSDHPMPVQEEVTDGLSGHETQEKKDR</sequence>
<dbReference type="PANTHER" id="PTHR47942:SF16">
    <property type="entry name" value="PENTATRICOPEPTIDE REPEAT DOMAIN CONTAINING PROTEIN-RELATED"/>
    <property type="match status" value="1"/>
</dbReference>
<feature type="compositionally biased region" description="Acidic residues" evidence="2">
    <location>
        <begin position="1270"/>
        <end position="1280"/>
    </location>
</feature>
<feature type="compositionally biased region" description="Basic and acidic residues" evidence="2">
    <location>
        <begin position="386"/>
        <end position="401"/>
    </location>
</feature>
<feature type="region of interest" description="Disordered" evidence="2">
    <location>
        <begin position="1233"/>
        <end position="1307"/>
    </location>
</feature>
<evidence type="ECO:0008006" key="5">
    <source>
        <dbReference type="Google" id="ProtNLM"/>
    </source>
</evidence>
<keyword evidence="4" id="KW-1185">Reference proteome</keyword>
<dbReference type="Proteomes" id="UP000283895">
    <property type="component" value="Unassembled WGS sequence"/>
</dbReference>
<dbReference type="InterPro" id="IPR002885">
    <property type="entry name" value="PPR_rpt"/>
</dbReference>
<evidence type="ECO:0000256" key="1">
    <source>
        <dbReference type="ARBA" id="ARBA00022737"/>
    </source>
</evidence>